<accession>A0A7X9NZH9</accession>
<sequence>MYKKLLLAIVATLLYSCGTELDNPINDVPENSNYIYTSHIKYYKVPGGEVDQERSFTGYLSMRVSEVSGNGTIDIQPEYGEDWTLSIDELISVSDSNLYKVPEQNVVINSDNFSVIGMEVYKHNNTVYHVLQTTDSVYIKYNSFYLGNNSDYKYTEGEIKGRRFR</sequence>
<dbReference type="PROSITE" id="PS51257">
    <property type="entry name" value="PROKAR_LIPOPROTEIN"/>
    <property type="match status" value="1"/>
</dbReference>
<evidence type="ECO:0000313" key="2">
    <source>
        <dbReference type="Proteomes" id="UP000576082"/>
    </source>
</evidence>
<keyword evidence="2" id="KW-1185">Reference proteome</keyword>
<evidence type="ECO:0000313" key="1">
    <source>
        <dbReference type="EMBL" id="NME66655.1"/>
    </source>
</evidence>
<organism evidence="1 2">
    <name type="scientific">Flammeovirga aprica JL-4</name>
    <dbReference type="NCBI Taxonomy" id="694437"/>
    <lineage>
        <taxon>Bacteria</taxon>
        <taxon>Pseudomonadati</taxon>
        <taxon>Bacteroidota</taxon>
        <taxon>Cytophagia</taxon>
        <taxon>Cytophagales</taxon>
        <taxon>Flammeovirgaceae</taxon>
        <taxon>Flammeovirga</taxon>
    </lineage>
</organism>
<comment type="caution">
    <text evidence="1">The sequence shown here is derived from an EMBL/GenBank/DDBJ whole genome shotgun (WGS) entry which is preliminary data.</text>
</comment>
<gene>
    <name evidence="1" type="ORF">HHU12_01645</name>
</gene>
<dbReference type="EMBL" id="JABANE010000003">
    <property type="protein sequence ID" value="NME66655.1"/>
    <property type="molecule type" value="Genomic_DNA"/>
</dbReference>
<dbReference type="AlphaFoldDB" id="A0A7X9NZH9"/>
<name>A0A7X9NZH9_9BACT</name>
<dbReference type="Proteomes" id="UP000576082">
    <property type="component" value="Unassembled WGS sequence"/>
</dbReference>
<protein>
    <submittedName>
        <fullName evidence="1">Uncharacterized protein</fullName>
    </submittedName>
</protein>
<reference evidence="1 2" key="1">
    <citation type="submission" date="2020-04" db="EMBL/GenBank/DDBJ databases">
        <title>Flammeovirga sp. SR4, a novel species isolated from seawater.</title>
        <authorList>
            <person name="Wang X."/>
        </authorList>
    </citation>
    <scope>NUCLEOTIDE SEQUENCE [LARGE SCALE GENOMIC DNA]</scope>
    <source>
        <strain evidence="1 2">ATCC 23126</strain>
    </source>
</reference>
<dbReference type="RefSeq" id="WP_169654402.1">
    <property type="nucleotide sequence ID" value="NZ_JABANE010000003.1"/>
</dbReference>
<proteinExistence type="predicted"/>